<name>A0A1T4XHI7_9CLOT</name>
<evidence type="ECO:0000313" key="2">
    <source>
        <dbReference type="EMBL" id="SKA88581.1"/>
    </source>
</evidence>
<dbReference type="GO" id="GO:0016740">
    <property type="term" value="F:transferase activity"/>
    <property type="evidence" value="ECO:0007669"/>
    <property type="project" value="UniProtKB-KW"/>
</dbReference>
<proteinExistence type="predicted"/>
<dbReference type="Gene3D" id="3.90.550.10">
    <property type="entry name" value="Spore Coat Polysaccharide Biosynthesis Protein SpsA, Chain A"/>
    <property type="match status" value="1"/>
</dbReference>
<feature type="domain" description="Glycosyltransferase 2-like" evidence="1">
    <location>
        <begin position="6"/>
        <end position="107"/>
    </location>
</feature>
<keyword evidence="2" id="KW-0808">Transferase</keyword>
<dbReference type="InterPro" id="IPR001173">
    <property type="entry name" value="Glyco_trans_2-like"/>
</dbReference>
<dbReference type="CDD" id="cd00761">
    <property type="entry name" value="Glyco_tranf_GTA_type"/>
    <property type="match status" value="1"/>
</dbReference>
<dbReference type="AlphaFoldDB" id="A0A1T4XHI7"/>
<dbReference type="SUPFAM" id="SSF53448">
    <property type="entry name" value="Nucleotide-diphospho-sugar transferases"/>
    <property type="match status" value="1"/>
</dbReference>
<dbReference type="InterPro" id="IPR050834">
    <property type="entry name" value="Glycosyltransf_2"/>
</dbReference>
<dbReference type="PANTHER" id="PTHR43685:SF2">
    <property type="entry name" value="GLYCOSYLTRANSFERASE 2-LIKE DOMAIN-CONTAINING PROTEIN"/>
    <property type="match status" value="1"/>
</dbReference>
<dbReference type="STRING" id="1147123.SAMN05443428_1096"/>
<dbReference type="Proteomes" id="UP000190105">
    <property type="component" value="Unassembled WGS sequence"/>
</dbReference>
<dbReference type="PANTHER" id="PTHR43685">
    <property type="entry name" value="GLYCOSYLTRANSFERASE"/>
    <property type="match status" value="1"/>
</dbReference>
<evidence type="ECO:0000259" key="1">
    <source>
        <dbReference type="Pfam" id="PF00535"/>
    </source>
</evidence>
<sequence length="315" mass="37348">MKDFISVIIPLYNKEKYILRSVNSVLNQTYRNFELIIVNDGSTDDSIKIINKISDNRIRIINQQNSGVSVARNNGVLNSKYNLIAFLDADDEWQSDFLETVLNLKYKYSDAKLFATGYMRVEKNNIIINPFNGIPNKEWEGYIDLFKCSFKNMIVTSSSVLMYKNILYDIGGFPEGVKYGEDQYVWYQIALKYKIAFSNKVCVKYYRNTGCSIGDQKIKREFPFIKESDSFLKLYNIKGKRLFYFKEYIYKEKLNYAEYSFDVLNDKTESLKLLSECKKTKLFVKKFIKLYIKIKFPKLHRVLKKVKYYFKIIYF</sequence>
<dbReference type="InterPro" id="IPR029044">
    <property type="entry name" value="Nucleotide-diphossugar_trans"/>
</dbReference>
<organism evidence="2 3">
    <name type="scientific">Caloramator quimbayensis</name>
    <dbReference type="NCBI Taxonomy" id="1147123"/>
    <lineage>
        <taxon>Bacteria</taxon>
        <taxon>Bacillati</taxon>
        <taxon>Bacillota</taxon>
        <taxon>Clostridia</taxon>
        <taxon>Eubacteriales</taxon>
        <taxon>Clostridiaceae</taxon>
        <taxon>Caloramator</taxon>
    </lineage>
</organism>
<dbReference type="Pfam" id="PF00535">
    <property type="entry name" value="Glycos_transf_2"/>
    <property type="match status" value="1"/>
</dbReference>
<evidence type="ECO:0000313" key="3">
    <source>
        <dbReference type="Proteomes" id="UP000190105"/>
    </source>
</evidence>
<dbReference type="EMBL" id="FUYH01000009">
    <property type="protein sequence ID" value="SKA88581.1"/>
    <property type="molecule type" value="Genomic_DNA"/>
</dbReference>
<dbReference type="OrthoDB" id="9807674at2"/>
<keyword evidence="3" id="KW-1185">Reference proteome</keyword>
<dbReference type="RefSeq" id="WP_078696442.1">
    <property type="nucleotide sequence ID" value="NZ_FUYH01000009.1"/>
</dbReference>
<protein>
    <submittedName>
        <fullName evidence="2">Glycosyltransferase involved in cell wall bisynthesis</fullName>
    </submittedName>
</protein>
<accession>A0A1T4XHI7</accession>
<reference evidence="3" key="1">
    <citation type="submission" date="2017-02" db="EMBL/GenBank/DDBJ databases">
        <authorList>
            <person name="Varghese N."/>
            <person name="Submissions S."/>
        </authorList>
    </citation>
    <scope>NUCLEOTIDE SEQUENCE [LARGE SCALE GENOMIC DNA]</scope>
    <source>
        <strain evidence="3">USBA 833</strain>
    </source>
</reference>
<gene>
    <name evidence="2" type="ORF">SAMN05443428_1096</name>
</gene>